<dbReference type="GO" id="GO:0016491">
    <property type="term" value="F:oxidoreductase activity"/>
    <property type="evidence" value="ECO:0007669"/>
    <property type="project" value="UniProtKB-KW"/>
</dbReference>
<dbReference type="Proteomes" id="UP000053342">
    <property type="component" value="Unassembled WGS sequence"/>
</dbReference>
<dbReference type="InterPro" id="IPR036188">
    <property type="entry name" value="FAD/NAD-bd_sf"/>
</dbReference>
<dbReference type="Pfam" id="PF00890">
    <property type="entry name" value="FAD_binding_2"/>
    <property type="match status" value="1"/>
</dbReference>
<feature type="domain" description="FAD-dependent oxidoreductase 2 FAD-binding" evidence="5">
    <location>
        <begin position="56"/>
        <end position="584"/>
    </location>
</feature>
<dbReference type="PANTHER" id="PTHR43400:SF10">
    <property type="entry name" value="3-OXOSTEROID 1-DEHYDROGENASE"/>
    <property type="match status" value="1"/>
</dbReference>
<dbReference type="HOGENOM" id="CLU_011398_4_2_1"/>
<dbReference type="GO" id="GO:0008202">
    <property type="term" value="P:steroid metabolic process"/>
    <property type="evidence" value="ECO:0007669"/>
    <property type="project" value="UniProtKB-ARBA"/>
</dbReference>
<evidence type="ECO:0000256" key="1">
    <source>
        <dbReference type="ARBA" id="ARBA00001974"/>
    </source>
</evidence>
<dbReference type="Gene3D" id="3.50.50.60">
    <property type="entry name" value="FAD/NAD(P)-binding domain"/>
    <property type="match status" value="2"/>
</dbReference>
<evidence type="ECO:0000313" key="6">
    <source>
        <dbReference type="EMBL" id="KIW44406.1"/>
    </source>
</evidence>
<gene>
    <name evidence="6" type="ORF">PV06_02878</name>
</gene>
<dbReference type="SUPFAM" id="SSF51905">
    <property type="entry name" value="FAD/NAD(P)-binding domain"/>
    <property type="match status" value="1"/>
</dbReference>
<dbReference type="OrthoDB" id="7777654at2759"/>
<keyword evidence="4" id="KW-0560">Oxidoreductase</keyword>
<dbReference type="Gene3D" id="3.90.700.10">
    <property type="entry name" value="Succinate dehydrogenase/fumarate reductase flavoprotein, catalytic domain"/>
    <property type="match status" value="1"/>
</dbReference>
<dbReference type="EMBL" id="KN847334">
    <property type="protein sequence ID" value="KIW44406.1"/>
    <property type="molecule type" value="Genomic_DNA"/>
</dbReference>
<dbReference type="PANTHER" id="PTHR43400">
    <property type="entry name" value="FUMARATE REDUCTASE"/>
    <property type="match status" value="1"/>
</dbReference>
<evidence type="ECO:0000259" key="5">
    <source>
        <dbReference type="Pfam" id="PF00890"/>
    </source>
</evidence>
<comment type="cofactor">
    <cofactor evidence="1">
        <name>FAD</name>
        <dbReference type="ChEBI" id="CHEBI:57692"/>
    </cofactor>
</comment>
<dbReference type="STRING" id="215243.A0A0D2AX85"/>
<name>A0A0D2AX85_9EURO</name>
<keyword evidence="3" id="KW-0274">FAD</keyword>
<dbReference type="RefSeq" id="XP_016264622.1">
    <property type="nucleotide sequence ID" value="XM_016403617.1"/>
</dbReference>
<protein>
    <recommendedName>
        <fullName evidence="5">FAD-dependent oxidoreductase 2 FAD-binding domain-containing protein</fullName>
    </recommendedName>
</protein>
<dbReference type="VEuPathDB" id="FungiDB:PV06_02878"/>
<proteinExistence type="predicted"/>
<organism evidence="6 7">
    <name type="scientific">Exophiala oligosperma</name>
    <dbReference type="NCBI Taxonomy" id="215243"/>
    <lineage>
        <taxon>Eukaryota</taxon>
        <taxon>Fungi</taxon>
        <taxon>Dikarya</taxon>
        <taxon>Ascomycota</taxon>
        <taxon>Pezizomycotina</taxon>
        <taxon>Eurotiomycetes</taxon>
        <taxon>Chaetothyriomycetidae</taxon>
        <taxon>Chaetothyriales</taxon>
        <taxon>Herpotrichiellaceae</taxon>
        <taxon>Exophiala</taxon>
    </lineage>
</organism>
<reference evidence="6 7" key="1">
    <citation type="submission" date="2015-01" db="EMBL/GenBank/DDBJ databases">
        <title>The Genome Sequence of Exophiala oligosperma CBS72588.</title>
        <authorList>
            <consortium name="The Broad Institute Genomics Platform"/>
            <person name="Cuomo C."/>
            <person name="de Hoog S."/>
            <person name="Gorbushina A."/>
            <person name="Stielow B."/>
            <person name="Teixiera M."/>
            <person name="Abouelleil A."/>
            <person name="Chapman S.B."/>
            <person name="Priest M."/>
            <person name="Young S.K."/>
            <person name="Wortman J."/>
            <person name="Nusbaum C."/>
            <person name="Birren B."/>
        </authorList>
    </citation>
    <scope>NUCLEOTIDE SEQUENCE [LARGE SCALE GENOMIC DNA]</scope>
    <source>
        <strain evidence="6 7">CBS 72588</strain>
    </source>
</reference>
<evidence type="ECO:0000256" key="4">
    <source>
        <dbReference type="ARBA" id="ARBA00023002"/>
    </source>
</evidence>
<dbReference type="InterPro" id="IPR050315">
    <property type="entry name" value="FAD-oxidoreductase_2"/>
</dbReference>
<keyword evidence="7" id="KW-1185">Reference proteome</keyword>
<evidence type="ECO:0000313" key="7">
    <source>
        <dbReference type="Proteomes" id="UP000053342"/>
    </source>
</evidence>
<dbReference type="InterPro" id="IPR003953">
    <property type="entry name" value="FAD-dep_OxRdtase_2_FAD-bd"/>
</dbReference>
<dbReference type="GeneID" id="27354952"/>
<evidence type="ECO:0000256" key="3">
    <source>
        <dbReference type="ARBA" id="ARBA00022827"/>
    </source>
</evidence>
<dbReference type="InterPro" id="IPR027477">
    <property type="entry name" value="Succ_DH/fumarate_Rdtase_cat_sf"/>
</dbReference>
<accession>A0A0D2AX85</accession>
<evidence type="ECO:0000256" key="2">
    <source>
        <dbReference type="ARBA" id="ARBA00022630"/>
    </source>
</evidence>
<dbReference type="AlphaFoldDB" id="A0A0D2AX85"/>
<dbReference type="SUPFAM" id="SSF56425">
    <property type="entry name" value="Succinate dehydrogenase/fumarate reductase flavoprotein, catalytic domain"/>
    <property type="match status" value="1"/>
</dbReference>
<keyword evidence="2" id="KW-0285">Flavoprotein</keyword>
<sequence length="601" mass="65845">MMMPRMASMRQLTTTFGINCSTIHRKAGSTTGHNTHRRKLATVVDSKSSHFDTTYDVVVVGSGGAALVAAVTAAKKHGLSVLVTEKSRWFGGTTAFSGGGAWIPANHLQPSLGFSDSKEKAEKYIRGMMGELYDERTVASFLENAPKMAKWLEDETALGWTGVPMVDFYSSAEGAVPGRMLLPKSFDGRKLGRTVQDIRYTLQGWKAFDSMQVSAEEIPMMTHPFASLGSFIHVVSKLLRYWRDRIRHGKGTFLANGNAMIGSLIYTLQQVKGELWNNSPATKIIMDGGRATGIVIDRKAQGSVRVRASKGIVLASGGFGRAGQAHLYGPREYCMSPASNLGDGIRIATDVGGTLSKPIADSALYVPISTYRPKTGPVRLFPHFGQDRSKPGSIIVDVHGKRFINESEGYHQFGQEMRALSMDHCYCIVDRRFLRKYGLGFQLPAPYLLSRTLSQRYWVSAPTIPELAKKLHLPVDNLTATVRRFNKYAIKGEDPDFHRGERLWDNMFGDLENKPNPNLRPCDQAPFYAVKLYPGNASTLHGLETNEYAQVLDKAGSPVPGLYASGNDNNSIWRGTYPGGGSSIGPGTVFGYVAANQIASQ</sequence>